<reference evidence="10 11" key="1">
    <citation type="submission" date="2018-09" db="EMBL/GenBank/DDBJ databases">
        <title>Altererythrobacter spongiae sp. nov., isolated from a marine sponge.</title>
        <authorList>
            <person name="Zhuang L."/>
            <person name="Luo L."/>
        </authorList>
    </citation>
    <scope>NUCLEOTIDE SEQUENCE [LARGE SCALE GENOMIC DNA]</scope>
    <source>
        <strain evidence="10 11">HN-Y73</strain>
    </source>
</reference>
<evidence type="ECO:0000256" key="3">
    <source>
        <dbReference type="ARBA" id="ARBA00022723"/>
    </source>
</evidence>
<dbReference type="CDD" id="cd12797">
    <property type="entry name" value="M23_peptidase"/>
    <property type="match status" value="1"/>
</dbReference>
<keyword evidence="3" id="KW-0479">Metal-binding</keyword>
<evidence type="ECO:0000313" key="11">
    <source>
        <dbReference type="Proteomes" id="UP000284395"/>
    </source>
</evidence>
<dbReference type="Gene3D" id="2.70.70.10">
    <property type="entry name" value="Glucose Permease (Domain IIA)"/>
    <property type="match status" value="1"/>
</dbReference>
<dbReference type="RefSeq" id="WP_120323108.1">
    <property type="nucleotide sequence ID" value="NZ_RAPF01000001.1"/>
</dbReference>
<keyword evidence="5" id="KW-0862">Zinc</keyword>
<dbReference type="GO" id="GO:0006508">
    <property type="term" value="P:proteolysis"/>
    <property type="evidence" value="ECO:0007669"/>
    <property type="project" value="UniProtKB-KW"/>
</dbReference>
<dbReference type="Pfam" id="PF01551">
    <property type="entry name" value="Peptidase_M23"/>
    <property type="match status" value="1"/>
</dbReference>
<sequence>MALHFSDRLLTIVVTATLTSAVWIVVGSFSLVGQDEADDRASAAARRSGDESPGVESLAGSAGPLSSASGGQSDTVSHADEITEPVSGEMRNLMIPVLNVRPADLVDNFSDENTPDKRLHEAIDIMASEGTSVVSTAPGRIERLFHSQAAGNSIYVRSEDRKTIYYYAHLAEFAPGLQEGQRIRRGQRLGTVGSSGNADPDAPHLHFAIFRTSPDAMWWEPGTALNPYSLLTDRSTG</sequence>
<keyword evidence="8" id="KW-0812">Transmembrane</keyword>
<evidence type="ECO:0000256" key="6">
    <source>
        <dbReference type="ARBA" id="ARBA00023049"/>
    </source>
</evidence>
<dbReference type="GO" id="GO:0046872">
    <property type="term" value="F:metal ion binding"/>
    <property type="evidence" value="ECO:0007669"/>
    <property type="project" value="UniProtKB-KW"/>
</dbReference>
<dbReference type="Proteomes" id="UP000284395">
    <property type="component" value="Unassembled WGS sequence"/>
</dbReference>
<name>A0A420ER92_9SPHN</name>
<comment type="caution">
    <text evidence="10">The sequence shown here is derived from an EMBL/GenBank/DDBJ whole genome shotgun (WGS) entry which is preliminary data.</text>
</comment>
<evidence type="ECO:0000256" key="1">
    <source>
        <dbReference type="ARBA" id="ARBA00001947"/>
    </source>
</evidence>
<feature type="transmembrane region" description="Helical" evidence="8">
    <location>
        <begin position="9"/>
        <end position="32"/>
    </location>
</feature>
<evidence type="ECO:0000256" key="8">
    <source>
        <dbReference type="SAM" id="Phobius"/>
    </source>
</evidence>
<feature type="domain" description="M23ase beta-sheet core" evidence="9">
    <location>
        <begin position="119"/>
        <end position="211"/>
    </location>
</feature>
<keyword evidence="2" id="KW-0645">Protease</keyword>
<evidence type="ECO:0000259" key="9">
    <source>
        <dbReference type="Pfam" id="PF01551"/>
    </source>
</evidence>
<evidence type="ECO:0000256" key="4">
    <source>
        <dbReference type="ARBA" id="ARBA00022801"/>
    </source>
</evidence>
<evidence type="ECO:0000256" key="7">
    <source>
        <dbReference type="SAM" id="MobiDB-lite"/>
    </source>
</evidence>
<dbReference type="InterPro" id="IPR050570">
    <property type="entry name" value="Cell_wall_metabolism_enzyme"/>
</dbReference>
<evidence type="ECO:0000256" key="5">
    <source>
        <dbReference type="ARBA" id="ARBA00022833"/>
    </source>
</evidence>
<keyword evidence="8" id="KW-1133">Transmembrane helix</keyword>
<evidence type="ECO:0000256" key="2">
    <source>
        <dbReference type="ARBA" id="ARBA00022670"/>
    </source>
</evidence>
<dbReference type="PANTHER" id="PTHR21666:SF288">
    <property type="entry name" value="CELL DIVISION PROTEIN YTFB"/>
    <property type="match status" value="1"/>
</dbReference>
<evidence type="ECO:0000313" key="10">
    <source>
        <dbReference type="EMBL" id="RKF23204.1"/>
    </source>
</evidence>
<keyword evidence="4" id="KW-0378">Hydrolase</keyword>
<dbReference type="OrthoDB" id="9800107at2"/>
<keyword evidence="6" id="KW-0482">Metalloprotease</keyword>
<keyword evidence="11" id="KW-1185">Reference proteome</keyword>
<accession>A0A420ER92</accession>
<organism evidence="10 11">
    <name type="scientific">Altericroceibacterium spongiae</name>
    <dbReference type="NCBI Taxonomy" id="2320269"/>
    <lineage>
        <taxon>Bacteria</taxon>
        <taxon>Pseudomonadati</taxon>
        <taxon>Pseudomonadota</taxon>
        <taxon>Alphaproteobacteria</taxon>
        <taxon>Sphingomonadales</taxon>
        <taxon>Erythrobacteraceae</taxon>
        <taxon>Altericroceibacterium</taxon>
    </lineage>
</organism>
<dbReference type="EMBL" id="RAPF01000001">
    <property type="protein sequence ID" value="RKF23204.1"/>
    <property type="molecule type" value="Genomic_DNA"/>
</dbReference>
<proteinExistence type="predicted"/>
<keyword evidence="8" id="KW-0472">Membrane</keyword>
<dbReference type="InterPro" id="IPR016047">
    <property type="entry name" value="M23ase_b-sheet_dom"/>
</dbReference>
<dbReference type="SUPFAM" id="SSF51261">
    <property type="entry name" value="Duplicated hybrid motif"/>
    <property type="match status" value="1"/>
</dbReference>
<comment type="cofactor">
    <cofactor evidence="1">
        <name>Zn(2+)</name>
        <dbReference type="ChEBI" id="CHEBI:29105"/>
    </cofactor>
</comment>
<protein>
    <submittedName>
        <fullName evidence="10">M23 family metallopeptidase</fullName>
    </submittedName>
</protein>
<feature type="region of interest" description="Disordered" evidence="7">
    <location>
        <begin position="42"/>
        <end position="77"/>
    </location>
</feature>
<dbReference type="AlphaFoldDB" id="A0A420ER92"/>
<gene>
    <name evidence="10" type="ORF">D6851_01600</name>
</gene>
<dbReference type="InterPro" id="IPR011055">
    <property type="entry name" value="Dup_hybrid_motif"/>
</dbReference>
<dbReference type="PANTHER" id="PTHR21666">
    <property type="entry name" value="PEPTIDASE-RELATED"/>
    <property type="match status" value="1"/>
</dbReference>
<dbReference type="GO" id="GO:0004222">
    <property type="term" value="F:metalloendopeptidase activity"/>
    <property type="evidence" value="ECO:0007669"/>
    <property type="project" value="TreeGrafter"/>
</dbReference>
<feature type="compositionally biased region" description="Low complexity" evidence="7">
    <location>
        <begin position="57"/>
        <end position="73"/>
    </location>
</feature>